<organism evidence="8 9">
    <name type="scientific">Rheinheimera baltica</name>
    <dbReference type="NCBI Taxonomy" id="67576"/>
    <lineage>
        <taxon>Bacteria</taxon>
        <taxon>Pseudomonadati</taxon>
        <taxon>Pseudomonadota</taxon>
        <taxon>Gammaproteobacteria</taxon>
        <taxon>Chromatiales</taxon>
        <taxon>Chromatiaceae</taxon>
        <taxon>Rheinheimera</taxon>
    </lineage>
</organism>
<dbReference type="InterPro" id="IPR016160">
    <property type="entry name" value="Ald_DH_CS_CYS"/>
</dbReference>
<dbReference type="SUPFAM" id="SSF53720">
    <property type="entry name" value="ALDH-like"/>
    <property type="match status" value="1"/>
</dbReference>
<evidence type="ECO:0000256" key="3">
    <source>
        <dbReference type="ARBA" id="ARBA00023027"/>
    </source>
</evidence>
<sequence>MDTLFDKMTRGHYCLCVRMTVGHLWVGKGQAMNSKEQEQTKISDNTAAFEQFSQCLAAQRRAYHVNPVPTIQQRIADLDALKALIRDHETELVEAVNADYGSRCRFETRFSEILMVLEDINRSKTQLKKWMKPQKRHIDRLLFPTSSCVVVPQPLGVVGVIVPWNFPIMLALAPIVSIFAAGNRAMVKMSENSEHLAQLLIKLVPQYFAAEKLQVFADNGGSGPAFSAQPFDHLFFTGSAQTGRAVMASAAKNLTPVTLELGGKSPAVVAPDFALDKAVDRIIWAKAFNAGQICTNVDYVFIPQGAEQQFAELAQQLVAQRYPDINHNDYTAIIDERAYQRLQTTLDDAISKGARAVNLMAGQQSVPGLRKFPLTLLFDVTDDMLVMQREIFGPLLPVKTYSNAQDVVQYINSHPRPLAFYPFSHDKSLQQFYLEQVMSGGVTINHAILHVGQHDLPFGGIGDSGMGHYHGFEGFLTFSKLRPIFKQGAYNSVSLLMPPYGWLANKMTDWLIKFKG</sequence>
<gene>
    <name evidence="8" type="ORF">ORJ04_14980</name>
</gene>
<feature type="active site" evidence="5">
    <location>
        <position position="260"/>
    </location>
</feature>
<dbReference type="InterPro" id="IPR016163">
    <property type="entry name" value="Ald_DH_C"/>
</dbReference>
<evidence type="ECO:0000313" key="8">
    <source>
        <dbReference type="EMBL" id="MDP5137257.1"/>
    </source>
</evidence>
<dbReference type="Pfam" id="PF00171">
    <property type="entry name" value="Aldedh"/>
    <property type="match status" value="1"/>
</dbReference>
<dbReference type="CDD" id="cd07133">
    <property type="entry name" value="ALDH_CALDH_CalB"/>
    <property type="match status" value="1"/>
</dbReference>
<dbReference type="PANTHER" id="PTHR43570:SF20">
    <property type="entry name" value="ALDEHYDE DEHYDROGENASE ALDX-RELATED"/>
    <property type="match status" value="1"/>
</dbReference>
<evidence type="ECO:0000259" key="7">
    <source>
        <dbReference type="Pfam" id="PF00171"/>
    </source>
</evidence>
<dbReference type="Gene3D" id="3.40.309.10">
    <property type="entry name" value="Aldehyde Dehydrogenase, Chain A, domain 2"/>
    <property type="match status" value="1"/>
</dbReference>
<dbReference type="InterPro" id="IPR012394">
    <property type="entry name" value="Aldehyde_DH_NAD(P)"/>
</dbReference>
<dbReference type="PROSITE" id="PS00687">
    <property type="entry name" value="ALDEHYDE_DEHYDR_GLU"/>
    <property type="match status" value="1"/>
</dbReference>
<proteinExistence type="inferred from homology"/>
<evidence type="ECO:0000256" key="5">
    <source>
        <dbReference type="PROSITE-ProRule" id="PRU10007"/>
    </source>
</evidence>
<dbReference type="InterPro" id="IPR016161">
    <property type="entry name" value="Ald_DH/histidinol_DH"/>
</dbReference>
<dbReference type="EMBL" id="JAPJDZ010000042">
    <property type="protein sequence ID" value="MDP5137257.1"/>
    <property type="molecule type" value="Genomic_DNA"/>
</dbReference>
<evidence type="ECO:0000256" key="1">
    <source>
        <dbReference type="ARBA" id="ARBA00009986"/>
    </source>
</evidence>
<keyword evidence="3" id="KW-0520">NAD</keyword>
<accession>A0ABT9I1I9</accession>
<dbReference type="PANTHER" id="PTHR43570">
    <property type="entry name" value="ALDEHYDE DEHYDROGENASE"/>
    <property type="match status" value="1"/>
</dbReference>
<reference evidence="8 9" key="1">
    <citation type="submission" date="2022-11" db="EMBL/GenBank/DDBJ databases">
        <title>Viruses from the air-sea interface of a natural surface slick.</title>
        <authorList>
            <person name="Rahlff J."/>
            <person name="Holmfeldt K."/>
        </authorList>
    </citation>
    <scope>NUCLEOTIDE SEQUENCE [LARGE SCALE GENOMIC DNA]</scope>
    <source>
        <strain evidence="8 9">SMS4</strain>
    </source>
</reference>
<dbReference type="InterPro" id="IPR016162">
    <property type="entry name" value="Ald_DH_N"/>
</dbReference>
<dbReference type="PROSITE" id="PS00070">
    <property type="entry name" value="ALDEHYDE_DEHYDR_CYS"/>
    <property type="match status" value="1"/>
</dbReference>
<feature type="domain" description="Aldehyde dehydrogenase" evidence="7">
    <location>
        <begin position="41"/>
        <end position="481"/>
    </location>
</feature>
<keyword evidence="2 4" id="KW-0560">Oxidoreductase</keyword>
<comment type="caution">
    <text evidence="8">The sequence shown here is derived from an EMBL/GenBank/DDBJ whole genome shotgun (WGS) entry which is preliminary data.</text>
</comment>
<dbReference type="PIRSF" id="PIRSF036492">
    <property type="entry name" value="ALDH"/>
    <property type="match status" value="1"/>
</dbReference>
<evidence type="ECO:0000256" key="4">
    <source>
        <dbReference type="PIRNR" id="PIRNR036492"/>
    </source>
</evidence>
<evidence type="ECO:0000313" key="9">
    <source>
        <dbReference type="Proteomes" id="UP001231109"/>
    </source>
</evidence>
<evidence type="ECO:0000256" key="6">
    <source>
        <dbReference type="RuleBase" id="RU003345"/>
    </source>
</evidence>
<dbReference type="Gene3D" id="3.40.605.10">
    <property type="entry name" value="Aldehyde Dehydrogenase, Chain A, domain 1"/>
    <property type="match status" value="1"/>
</dbReference>
<name>A0ABT9I1I9_9GAMM</name>
<comment type="similarity">
    <text evidence="1 4 6">Belongs to the aldehyde dehydrogenase family.</text>
</comment>
<protein>
    <recommendedName>
        <fullName evidence="4">Aldehyde dehydrogenase</fullName>
    </recommendedName>
</protein>
<evidence type="ECO:0000256" key="2">
    <source>
        <dbReference type="ARBA" id="ARBA00023002"/>
    </source>
</evidence>
<dbReference type="Proteomes" id="UP001231109">
    <property type="component" value="Unassembled WGS sequence"/>
</dbReference>
<dbReference type="InterPro" id="IPR015590">
    <property type="entry name" value="Aldehyde_DH_dom"/>
</dbReference>
<dbReference type="InterPro" id="IPR029510">
    <property type="entry name" value="Ald_DH_CS_GLU"/>
</dbReference>
<keyword evidence="9" id="KW-1185">Reference proteome</keyword>